<dbReference type="InterPro" id="IPR036388">
    <property type="entry name" value="WH-like_DNA-bd_sf"/>
</dbReference>
<dbReference type="InterPro" id="IPR050313">
    <property type="entry name" value="Carb_Metab_HTH_regulators"/>
</dbReference>
<dbReference type="InterPro" id="IPR014036">
    <property type="entry name" value="DeoR-like_C"/>
</dbReference>
<dbReference type="Proteomes" id="UP000682403">
    <property type="component" value="Unassembled WGS sequence"/>
</dbReference>
<dbReference type="Gene3D" id="1.10.10.10">
    <property type="entry name" value="Winged helix-like DNA-binding domain superfamily/Winged helix DNA-binding domain"/>
    <property type="match status" value="1"/>
</dbReference>
<dbReference type="Pfam" id="PF00455">
    <property type="entry name" value="DeoRC"/>
    <property type="match status" value="1"/>
</dbReference>
<dbReference type="InterPro" id="IPR037171">
    <property type="entry name" value="NagB/RpiA_transferase-like"/>
</dbReference>
<dbReference type="PROSITE" id="PS00894">
    <property type="entry name" value="HTH_DEOR_1"/>
    <property type="match status" value="1"/>
</dbReference>
<dbReference type="PANTHER" id="PTHR30363">
    <property type="entry name" value="HTH-TYPE TRANSCRIPTIONAL REGULATOR SRLR-RELATED"/>
    <property type="match status" value="1"/>
</dbReference>
<evidence type="ECO:0000256" key="3">
    <source>
        <dbReference type="ARBA" id="ARBA00023163"/>
    </source>
</evidence>
<evidence type="ECO:0000256" key="1">
    <source>
        <dbReference type="ARBA" id="ARBA00023015"/>
    </source>
</evidence>
<keyword evidence="6" id="KW-1185">Reference proteome</keyword>
<name>A0ABS5LE89_9BACI</name>
<dbReference type="Gene3D" id="3.40.50.1360">
    <property type="match status" value="1"/>
</dbReference>
<protein>
    <submittedName>
        <fullName evidence="5">DeoR/GlpR transcriptional regulator</fullName>
    </submittedName>
</protein>
<keyword evidence="3" id="KW-0804">Transcription</keyword>
<evidence type="ECO:0000313" key="6">
    <source>
        <dbReference type="Proteomes" id="UP000682403"/>
    </source>
</evidence>
<feature type="domain" description="HTH deoR-type" evidence="4">
    <location>
        <begin position="3"/>
        <end position="58"/>
    </location>
</feature>
<dbReference type="SMART" id="SM00420">
    <property type="entry name" value="HTH_DEOR"/>
    <property type="match status" value="1"/>
</dbReference>
<dbReference type="PRINTS" id="PR00037">
    <property type="entry name" value="HTHLACR"/>
</dbReference>
<dbReference type="PANTHER" id="PTHR30363:SF44">
    <property type="entry name" value="AGA OPERON TRANSCRIPTIONAL REPRESSOR-RELATED"/>
    <property type="match status" value="1"/>
</dbReference>
<evidence type="ECO:0000256" key="2">
    <source>
        <dbReference type="ARBA" id="ARBA00023125"/>
    </source>
</evidence>
<keyword evidence="1" id="KW-0805">Transcription regulation</keyword>
<sequence length="253" mass="28125">MHFVERHEKIIQTLEKEKIVKVTELSISLNVTEKTVRQDLIVLENKGLLKRIYGGAILPESTGMLPVEKRQASFLHEKKQAAKAAAERIEEEDTVFLDGGSTMLELAKLLIHRKITVITNDIKIAHTLLGAEKVQLIMPGGGRIPASSGLYGPIAQEALQKMKVKKLFLGTTAADFVNGLTVFSHFQAEYKKTIISMADHVTLVTDHTKFGQTALIQYAGFQDIDEVVTNADLTERWKKELEKRGISVTYAVG</sequence>
<dbReference type="PROSITE" id="PS51000">
    <property type="entry name" value="HTH_DEOR_2"/>
    <property type="match status" value="1"/>
</dbReference>
<comment type="caution">
    <text evidence="5">The sequence shown here is derived from an EMBL/GenBank/DDBJ whole genome shotgun (WGS) entry which is preliminary data.</text>
</comment>
<gene>
    <name evidence="5" type="ORF">J9317_08105</name>
</gene>
<reference evidence="5 6" key="1">
    <citation type="submission" date="2021-04" db="EMBL/GenBank/DDBJ databases">
        <title>Metabacillus sp. strain KIGAM252 whole genome sequence.</title>
        <authorList>
            <person name="Seo M.-J."/>
            <person name="Cho E.-S."/>
            <person name="Hwang C.Y."/>
            <person name="Yoon D.J."/>
        </authorList>
    </citation>
    <scope>NUCLEOTIDE SEQUENCE [LARGE SCALE GENOMIC DNA]</scope>
    <source>
        <strain evidence="5 6">KIGAM252</strain>
    </source>
</reference>
<evidence type="ECO:0000313" key="5">
    <source>
        <dbReference type="EMBL" id="MBS2968719.1"/>
    </source>
</evidence>
<dbReference type="RefSeq" id="WP_211557734.1">
    <property type="nucleotide sequence ID" value="NZ_JAGVRK010000001.1"/>
</dbReference>
<proteinExistence type="predicted"/>
<evidence type="ECO:0000259" key="4">
    <source>
        <dbReference type="PROSITE" id="PS51000"/>
    </source>
</evidence>
<organism evidence="5 6">
    <name type="scientific">Metabacillus flavus</name>
    <dbReference type="NCBI Taxonomy" id="2823519"/>
    <lineage>
        <taxon>Bacteria</taxon>
        <taxon>Bacillati</taxon>
        <taxon>Bacillota</taxon>
        <taxon>Bacilli</taxon>
        <taxon>Bacillales</taxon>
        <taxon>Bacillaceae</taxon>
        <taxon>Metabacillus</taxon>
    </lineage>
</organism>
<dbReference type="InterPro" id="IPR001034">
    <property type="entry name" value="DeoR_HTH"/>
</dbReference>
<dbReference type="InterPro" id="IPR018356">
    <property type="entry name" value="Tscrpt_reg_HTH_DeoR_CS"/>
</dbReference>
<dbReference type="EMBL" id="JAGVRK010000001">
    <property type="protein sequence ID" value="MBS2968719.1"/>
    <property type="molecule type" value="Genomic_DNA"/>
</dbReference>
<dbReference type="InterPro" id="IPR036390">
    <property type="entry name" value="WH_DNA-bd_sf"/>
</dbReference>
<keyword evidence="2" id="KW-0238">DNA-binding</keyword>
<dbReference type="SUPFAM" id="SSF46785">
    <property type="entry name" value="Winged helix' DNA-binding domain"/>
    <property type="match status" value="1"/>
</dbReference>
<accession>A0ABS5LE89</accession>
<dbReference type="SUPFAM" id="SSF100950">
    <property type="entry name" value="NagB/RpiA/CoA transferase-like"/>
    <property type="match status" value="1"/>
</dbReference>
<dbReference type="Pfam" id="PF08220">
    <property type="entry name" value="HTH_DeoR"/>
    <property type="match status" value="1"/>
</dbReference>
<dbReference type="SMART" id="SM01134">
    <property type="entry name" value="DeoRC"/>
    <property type="match status" value="1"/>
</dbReference>